<evidence type="ECO:0000313" key="2">
    <source>
        <dbReference type="EMBL" id="KIY62517.1"/>
    </source>
</evidence>
<evidence type="ECO:0000256" key="1">
    <source>
        <dbReference type="SAM" id="MobiDB-lite"/>
    </source>
</evidence>
<name>A0A0D7AWC0_9AGAR</name>
<sequence length="499" mass="56455">MSEEHIRNHVRPHVVCSPEDFPVEVQSLTNGLHELKEDDVDITDLERALEAANSCSTRAQRAILERDTYSNVNWEPTTHAVALTPAYILEQFMFWPKLQIHFQCEYSRAAFPCLEGDSHLRSLPLHGTATSALTIPLYLVNTDQDPDEGGSVNENTICDFPKVYDPFLQGHFLRTQYGHDNIPFPLLFVALADEIYELLSSAVLHRRTLGVHTPCLAFVHDPLDCELRAVWAWCSPHKNHSCLEVQVAHAPWSAPPSKELGVFDVQDEDSVVALATYLHGIWITLYADFVTAQKNAIDTQCKLLEPLATYWRVDQNIFWLDHLNPLARLSRWLANVEISDTPNEDAVEGCAEAATELKSPLKHSDSSDPGTAPSEEDSDSDAEETASSELKNNVAKTRLELEKALAALEEFKAQHPGIVLDEEDTDEETRERIEEARSALRDAKSSLKRWMSAHRDICRLFALVYPRGRPAWYRKSQSGDSYFLRNACQQMRFPHSRVS</sequence>
<dbReference type="AlphaFoldDB" id="A0A0D7AWC0"/>
<gene>
    <name evidence="2" type="ORF">CYLTODRAFT_174135</name>
</gene>
<reference evidence="2 3" key="1">
    <citation type="journal article" date="2015" name="Fungal Genet. Biol.">
        <title>Evolution of novel wood decay mechanisms in Agaricales revealed by the genome sequences of Fistulina hepatica and Cylindrobasidium torrendii.</title>
        <authorList>
            <person name="Floudas D."/>
            <person name="Held B.W."/>
            <person name="Riley R."/>
            <person name="Nagy L.G."/>
            <person name="Koehler G."/>
            <person name="Ransdell A.S."/>
            <person name="Younus H."/>
            <person name="Chow J."/>
            <person name="Chiniquy J."/>
            <person name="Lipzen A."/>
            <person name="Tritt A."/>
            <person name="Sun H."/>
            <person name="Haridas S."/>
            <person name="LaButti K."/>
            <person name="Ohm R.A."/>
            <person name="Kues U."/>
            <person name="Blanchette R.A."/>
            <person name="Grigoriev I.V."/>
            <person name="Minto R.E."/>
            <person name="Hibbett D.S."/>
        </authorList>
    </citation>
    <scope>NUCLEOTIDE SEQUENCE [LARGE SCALE GENOMIC DNA]</scope>
    <source>
        <strain evidence="2 3">FP15055 ss-10</strain>
    </source>
</reference>
<feature type="compositionally biased region" description="Acidic residues" evidence="1">
    <location>
        <begin position="374"/>
        <end position="386"/>
    </location>
</feature>
<feature type="region of interest" description="Disordered" evidence="1">
    <location>
        <begin position="357"/>
        <end position="393"/>
    </location>
</feature>
<accession>A0A0D7AWC0</accession>
<dbReference type="STRING" id="1314674.A0A0D7AWC0"/>
<dbReference type="OrthoDB" id="2919059at2759"/>
<evidence type="ECO:0000313" key="3">
    <source>
        <dbReference type="Proteomes" id="UP000054007"/>
    </source>
</evidence>
<dbReference type="EMBL" id="KN880776">
    <property type="protein sequence ID" value="KIY62517.1"/>
    <property type="molecule type" value="Genomic_DNA"/>
</dbReference>
<protein>
    <submittedName>
        <fullName evidence="2">Uncharacterized protein</fullName>
    </submittedName>
</protein>
<keyword evidence="3" id="KW-1185">Reference proteome</keyword>
<proteinExistence type="predicted"/>
<organism evidence="2 3">
    <name type="scientific">Cylindrobasidium torrendii FP15055 ss-10</name>
    <dbReference type="NCBI Taxonomy" id="1314674"/>
    <lineage>
        <taxon>Eukaryota</taxon>
        <taxon>Fungi</taxon>
        <taxon>Dikarya</taxon>
        <taxon>Basidiomycota</taxon>
        <taxon>Agaricomycotina</taxon>
        <taxon>Agaricomycetes</taxon>
        <taxon>Agaricomycetidae</taxon>
        <taxon>Agaricales</taxon>
        <taxon>Marasmiineae</taxon>
        <taxon>Physalacriaceae</taxon>
        <taxon>Cylindrobasidium</taxon>
    </lineage>
</organism>
<dbReference type="Proteomes" id="UP000054007">
    <property type="component" value="Unassembled WGS sequence"/>
</dbReference>